<name>A0A6A5VXV5_9PLEO</name>
<evidence type="ECO:0000259" key="4">
    <source>
        <dbReference type="Pfam" id="PF00082"/>
    </source>
</evidence>
<gene>
    <name evidence="5" type="ORF">P154DRAFT_449193</name>
</gene>
<dbReference type="EMBL" id="ML977685">
    <property type="protein sequence ID" value="KAF1993814.1"/>
    <property type="molecule type" value="Genomic_DNA"/>
</dbReference>
<evidence type="ECO:0000256" key="3">
    <source>
        <dbReference type="ARBA" id="ARBA00022825"/>
    </source>
</evidence>
<evidence type="ECO:0000313" key="6">
    <source>
        <dbReference type="Proteomes" id="UP000799779"/>
    </source>
</evidence>
<reference evidence="5" key="1">
    <citation type="journal article" date="2020" name="Stud. Mycol.">
        <title>101 Dothideomycetes genomes: a test case for predicting lifestyles and emergence of pathogens.</title>
        <authorList>
            <person name="Haridas S."/>
            <person name="Albert R."/>
            <person name="Binder M."/>
            <person name="Bloem J."/>
            <person name="Labutti K."/>
            <person name="Salamov A."/>
            <person name="Andreopoulos B."/>
            <person name="Baker S."/>
            <person name="Barry K."/>
            <person name="Bills G."/>
            <person name="Bluhm B."/>
            <person name="Cannon C."/>
            <person name="Castanera R."/>
            <person name="Culley D."/>
            <person name="Daum C."/>
            <person name="Ezra D."/>
            <person name="Gonzalez J."/>
            <person name="Henrissat B."/>
            <person name="Kuo A."/>
            <person name="Liang C."/>
            <person name="Lipzen A."/>
            <person name="Lutzoni F."/>
            <person name="Magnuson J."/>
            <person name="Mondo S."/>
            <person name="Nolan M."/>
            <person name="Ohm R."/>
            <person name="Pangilinan J."/>
            <person name="Park H.-J."/>
            <person name="Ramirez L."/>
            <person name="Alfaro M."/>
            <person name="Sun H."/>
            <person name="Tritt A."/>
            <person name="Yoshinaga Y."/>
            <person name="Zwiers L.-H."/>
            <person name="Turgeon B."/>
            <person name="Goodwin S."/>
            <person name="Spatafora J."/>
            <person name="Crous P."/>
            <person name="Grigoriev I."/>
        </authorList>
    </citation>
    <scope>NUCLEOTIDE SEQUENCE</scope>
    <source>
        <strain evidence="5">CBS 123094</strain>
    </source>
</reference>
<feature type="domain" description="Peptidase S8/S53" evidence="4">
    <location>
        <begin position="296"/>
        <end position="512"/>
    </location>
</feature>
<dbReference type="PRINTS" id="PR00723">
    <property type="entry name" value="SUBTILISIN"/>
</dbReference>
<dbReference type="Pfam" id="PF00082">
    <property type="entry name" value="Peptidase_S8"/>
    <property type="match status" value="1"/>
</dbReference>
<sequence length="578" mass="65897">ELCLDMSDFNQSSHDFQRFVEKLRKLDPVKTRNGTLSRRSTNLAHEEQRIQQAIGTTHETLSFEDTLFFVYLPDLNNIRKPCPHQGIRSLFEWLEGKGVKRIITLNMPDSASSPMSDELVEDAIIRRFEIEKLDWRKLDISLDILTPSKDSDWSPQITKLTLYSSGNWSVLYHYLSKDGLARLPEGAHDFEAHRRHLELARSYKTRLEIMLTELREDKELIKKEGLNDRFKLKIVEAAKWTFPLLQYRENEEPFVPKQLQPSTMYLDELAESPNDTDEVLRFQEVTAAPCPGTEDQRIKICIIDNGVDRIRTNVRDLLARGVSFVNTNHDKRGRILPWWLVADPHGTQMASLIGQTNRHCRLYIARVGKGRRDILPENAAKAIKWALEQKVDIISMSWITKHNNPDLKQAVEEAISGTPQTRPTLLFCSTADEGAYSGDIWPAKYDDTVRISATDRYGHTRPASDIDDVNILVPGEDMDADGPSYMEKHVQSTVSGSSVATALAAGIASLALLMIKTFNDVSEEDWKFFHTKEGIMKVFQKMGSNQTATGVRLSTLFPDTDLSTKLPEEWNVQKLKEP</sequence>
<dbReference type="GO" id="GO:0004252">
    <property type="term" value="F:serine-type endopeptidase activity"/>
    <property type="evidence" value="ECO:0007669"/>
    <property type="project" value="InterPro"/>
</dbReference>
<keyword evidence="3" id="KW-0720">Serine protease</keyword>
<protein>
    <submittedName>
        <fullName evidence="5">Subtilisin-like protein</fullName>
    </submittedName>
</protein>
<keyword evidence="6" id="KW-1185">Reference proteome</keyword>
<dbReference type="GO" id="GO:0006508">
    <property type="term" value="P:proteolysis"/>
    <property type="evidence" value="ECO:0007669"/>
    <property type="project" value="UniProtKB-KW"/>
</dbReference>
<dbReference type="OrthoDB" id="3786541at2759"/>
<keyword evidence="2" id="KW-0378">Hydrolase</keyword>
<dbReference type="SUPFAM" id="SSF52743">
    <property type="entry name" value="Subtilisin-like"/>
    <property type="match status" value="1"/>
</dbReference>
<evidence type="ECO:0000256" key="2">
    <source>
        <dbReference type="ARBA" id="ARBA00022801"/>
    </source>
</evidence>
<feature type="non-terminal residue" evidence="5">
    <location>
        <position position="1"/>
    </location>
</feature>
<keyword evidence="1" id="KW-0645">Protease</keyword>
<dbReference type="InterPro" id="IPR000209">
    <property type="entry name" value="Peptidase_S8/S53_dom"/>
</dbReference>
<dbReference type="Proteomes" id="UP000799779">
    <property type="component" value="Unassembled WGS sequence"/>
</dbReference>
<evidence type="ECO:0000313" key="5">
    <source>
        <dbReference type="EMBL" id="KAF1993814.1"/>
    </source>
</evidence>
<organism evidence="5 6">
    <name type="scientific">Amniculicola lignicola CBS 123094</name>
    <dbReference type="NCBI Taxonomy" id="1392246"/>
    <lineage>
        <taxon>Eukaryota</taxon>
        <taxon>Fungi</taxon>
        <taxon>Dikarya</taxon>
        <taxon>Ascomycota</taxon>
        <taxon>Pezizomycotina</taxon>
        <taxon>Dothideomycetes</taxon>
        <taxon>Pleosporomycetidae</taxon>
        <taxon>Pleosporales</taxon>
        <taxon>Amniculicolaceae</taxon>
        <taxon>Amniculicola</taxon>
    </lineage>
</organism>
<dbReference type="InterPro" id="IPR015500">
    <property type="entry name" value="Peptidase_S8_subtilisin-rel"/>
</dbReference>
<accession>A0A6A5VXV5</accession>
<dbReference type="InterPro" id="IPR036852">
    <property type="entry name" value="Peptidase_S8/S53_dom_sf"/>
</dbReference>
<proteinExistence type="predicted"/>
<evidence type="ECO:0000256" key="1">
    <source>
        <dbReference type="ARBA" id="ARBA00022670"/>
    </source>
</evidence>
<dbReference type="Gene3D" id="3.40.50.200">
    <property type="entry name" value="Peptidase S8/S53 domain"/>
    <property type="match status" value="1"/>
</dbReference>
<dbReference type="AlphaFoldDB" id="A0A6A5VXV5"/>